<protein>
    <submittedName>
        <fullName evidence="1">Uncharacterized protein</fullName>
    </submittedName>
</protein>
<evidence type="ECO:0000313" key="2">
    <source>
        <dbReference type="Proteomes" id="UP000593565"/>
    </source>
</evidence>
<accession>A0A7J6ARH0</accession>
<comment type="caution">
    <text evidence="1">The sequence shown here is derived from an EMBL/GenBank/DDBJ whole genome shotgun (WGS) entry which is preliminary data.</text>
</comment>
<gene>
    <name evidence="1" type="ORF">AMELA_G00095820</name>
</gene>
<dbReference type="EMBL" id="JAAGNN010000008">
    <property type="protein sequence ID" value="KAF4085493.1"/>
    <property type="molecule type" value="Genomic_DNA"/>
</dbReference>
<dbReference type="AlphaFoldDB" id="A0A7J6ARH0"/>
<reference evidence="1 2" key="1">
    <citation type="submission" date="2020-02" db="EMBL/GenBank/DDBJ databases">
        <title>A chromosome-scale genome assembly of the black bullhead catfish (Ameiurus melas).</title>
        <authorList>
            <person name="Wen M."/>
            <person name="Zham M."/>
            <person name="Cabau C."/>
            <person name="Klopp C."/>
            <person name="Donnadieu C."/>
            <person name="Roques C."/>
            <person name="Bouchez O."/>
            <person name="Lampietro C."/>
            <person name="Jouanno E."/>
            <person name="Herpin A."/>
            <person name="Louis A."/>
            <person name="Berthelot C."/>
            <person name="Parey E."/>
            <person name="Roest-Crollius H."/>
            <person name="Braasch I."/>
            <person name="Postlethwait J."/>
            <person name="Robinson-Rechavi M."/>
            <person name="Echchiki A."/>
            <person name="Begum T."/>
            <person name="Montfort J."/>
            <person name="Schartl M."/>
            <person name="Bobe J."/>
            <person name="Guiguen Y."/>
        </authorList>
    </citation>
    <scope>NUCLEOTIDE SEQUENCE [LARGE SCALE GENOMIC DNA]</scope>
    <source>
        <strain evidence="1">M_S1</strain>
        <tissue evidence="1">Blood</tissue>
    </source>
</reference>
<keyword evidence="2" id="KW-1185">Reference proteome</keyword>
<proteinExistence type="predicted"/>
<sequence length="91" mass="10293">MGRRRLSSVSGRVNVAQWVQRESVSARNSPTVLFQEDSGTLRQARVHRAMKCVTRPTAKRTNSRTEECVFLKRTTKTARSAACLCFSEPLH</sequence>
<evidence type="ECO:0000313" key="1">
    <source>
        <dbReference type="EMBL" id="KAF4085493.1"/>
    </source>
</evidence>
<name>A0A7J6ARH0_AMEME</name>
<dbReference type="Proteomes" id="UP000593565">
    <property type="component" value="Unassembled WGS sequence"/>
</dbReference>
<organism evidence="1 2">
    <name type="scientific">Ameiurus melas</name>
    <name type="common">Black bullhead</name>
    <name type="synonym">Silurus melas</name>
    <dbReference type="NCBI Taxonomy" id="219545"/>
    <lineage>
        <taxon>Eukaryota</taxon>
        <taxon>Metazoa</taxon>
        <taxon>Chordata</taxon>
        <taxon>Craniata</taxon>
        <taxon>Vertebrata</taxon>
        <taxon>Euteleostomi</taxon>
        <taxon>Actinopterygii</taxon>
        <taxon>Neopterygii</taxon>
        <taxon>Teleostei</taxon>
        <taxon>Ostariophysi</taxon>
        <taxon>Siluriformes</taxon>
        <taxon>Ictaluridae</taxon>
        <taxon>Ameiurus</taxon>
    </lineage>
</organism>